<dbReference type="CDD" id="cd17926">
    <property type="entry name" value="DEXHc_RE"/>
    <property type="match status" value="1"/>
</dbReference>
<evidence type="ECO:0000256" key="3">
    <source>
        <dbReference type="ARBA" id="ARBA00022806"/>
    </source>
</evidence>
<dbReference type="InterPro" id="IPR027417">
    <property type="entry name" value="P-loop_NTPase"/>
</dbReference>
<dbReference type="InterPro" id="IPR006935">
    <property type="entry name" value="Helicase/UvrB_N"/>
</dbReference>
<dbReference type="Pfam" id="PF04851">
    <property type="entry name" value="ResIII"/>
    <property type="match status" value="1"/>
</dbReference>
<protein>
    <recommendedName>
        <fullName evidence="9">DNA repair helicase</fullName>
    </recommendedName>
</protein>
<dbReference type="EMBL" id="JPOS01000016">
    <property type="protein sequence ID" value="KGE88810.1"/>
    <property type="molecule type" value="Genomic_DNA"/>
</dbReference>
<dbReference type="InterPro" id="IPR001650">
    <property type="entry name" value="Helicase_C-like"/>
</dbReference>
<evidence type="ECO:0000256" key="4">
    <source>
        <dbReference type="ARBA" id="ARBA00022840"/>
    </source>
</evidence>
<dbReference type="OrthoDB" id="9759819at2"/>
<organism evidence="7 8">
    <name type="scientific">Phaeodactylibacter xiamenensis</name>
    <dbReference type="NCBI Taxonomy" id="1524460"/>
    <lineage>
        <taxon>Bacteria</taxon>
        <taxon>Pseudomonadati</taxon>
        <taxon>Bacteroidota</taxon>
        <taxon>Saprospiria</taxon>
        <taxon>Saprospirales</taxon>
        <taxon>Haliscomenobacteraceae</taxon>
        <taxon>Phaeodactylibacter</taxon>
    </lineage>
</organism>
<accession>A0A098S9N2</accession>
<evidence type="ECO:0000313" key="8">
    <source>
        <dbReference type="Proteomes" id="UP000029736"/>
    </source>
</evidence>
<evidence type="ECO:0000259" key="6">
    <source>
        <dbReference type="PROSITE" id="PS51194"/>
    </source>
</evidence>
<feature type="domain" description="Helicase C-terminal" evidence="6">
    <location>
        <begin position="540"/>
        <end position="708"/>
    </location>
</feature>
<dbReference type="GO" id="GO:0005524">
    <property type="term" value="F:ATP binding"/>
    <property type="evidence" value="ECO:0007669"/>
    <property type="project" value="UniProtKB-KW"/>
</dbReference>
<dbReference type="SMART" id="SM00490">
    <property type="entry name" value="HELICc"/>
    <property type="match status" value="1"/>
</dbReference>
<feature type="domain" description="Helicase ATP-binding" evidence="5">
    <location>
        <begin position="289"/>
        <end position="459"/>
    </location>
</feature>
<keyword evidence="2" id="KW-0378">Hydrolase</keyword>
<name>A0A098S9N2_9BACT</name>
<dbReference type="PANTHER" id="PTHR11274">
    <property type="entry name" value="RAD25/XP-B DNA REPAIR HELICASE"/>
    <property type="match status" value="1"/>
</dbReference>
<dbReference type="PROSITE" id="PS51194">
    <property type="entry name" value="HELICASE_CTER"/>
    <property type="match status" value="1"/>
</dbReference>
<dbReference type="SMART" id="SM00487">
    <property type="entry name" value="DEXDc"/>
    <property type="match status" value="1"/>
</dbReference>
<dbReference type="Gene3D" id="3.40.50.300">
    <property type="entry name" value="P-loop containing nucleotide triphosphate hydrolases"/>
    <property type="match status" value="2"/>
</dbReference>
<sequence length="737" mass="84951">MLDTIEFPKSNEYRTGSANEPIGFFLEVLPKSRRFDLLLGYFSSSAINLLSVGFAQFLYNGGTVRLISNHVLSPQDRKAIEEGQSNALSQYEFSVADYTKIKSTLNEYGRHFFRCLAWLISSKKIEIIIVRPSGARGISHYKSGVFYDEQGKSIKFKSSCNFTAYGLLENLEELEVKRSWGSAAEAAAIEEYERYFNQIWHKEASFVEYLTTDEVELLIAKDFGGHAIEELIVDEQKLLRKKRQLISNYKVRSIIDRLEEEMDQRVSMYVKEPYFPYEKPRAYQDKAYENWKAKGYKGVFAMATGTGKTLTALNAVLREYKRLGQYRAIILVPTIELVNQWEEEVRGFNYQNIIKVSSRSKDWRGDLQMISVLSSEEERYSFFIITTYRSFTHRRFQKELKRLPDDTILIADEAHNLGSKSILPLLERFPIGKRIGLSATPDRVYDQEGTDAINNFFEDTPPYTFEYSMKQALESGFLCEYKYYPILVELTPEELEEYSEISAKLAQFWADESDESKAMVERLLLARKQIIHKAANKLTAFDQLVGELAKLNKLNYTLVYAPEGYFGDLFVDTDSLGNLDKEENRICEVYSNHIRQISPDTKVALFHGATKNRESTLDSFAQSEIDILVSMKCLDEGVDVPRTEQAIFCASTGNPRQFIQRRGRILRKAPNKTLATIYDLVVVPSVEHRVGNYNTEKRLIENELKRVYEFAGLAINQMEALQRLKPVLNLYDIIEEL</sequence>
<reference evidence="7 8" key="1">
    <citation type="journal article" date="2014" name="Int. J. Syst. Evol. Microbiol.">
        <title>Phaeodactylibacter xiamenensis gen. nov., sp. nov., a member of the family Saprospiraceae isolated from the marine alga Phaeodactylum tricornutum.</title>
        <authorList>
            <person name="Chen Z.Jr."/>
            <person name="Lei X."/>
            <person name="Lai Q."/>
            <person name="Li Y."/>
            <person name="Zhang B."/>
            <person name="Zhang J."/>
            <person name="Zhang H."/>
            <person name="Yang L."/>
            <person name="Zheng W."/>
            <person name="Tian Y."/>
            <person name="Yu Z."/>
            <person name="Xu H.Jr."/>
            <person name="Zheng T."/>
        </authorList>
    </citation>
    <scope>NUCLEOTIDE SEQUENCE [LARGE SCALE GENOMIC DNA]</scope>
    <source>
        <strain evidence="7 8">KD52</strain>
    </source>
</reference>
<keyword evidence="4" id="KW-0067">ATP-binding</keyword>
<dbReference type="GO" id="GO:0004386">
    <property type="term" value="F:helicase activity"/>
    <property type="evidence" value="ECO:0007669"/>
    <property type="project" value="UniProtKB-KW"/>
</dbReference>
<evidence type="ECO:0000259" key="5">
    <source>
        <dbReference type="PROSITE" id="PS51192"/>
    </source>
</evidence>
<keyword evidence="1" id="KW-0547">Nucleotide-binding</keyword>
<evidence type="ECO:0000256" key="1">
    <source>
        <dbReference type="ARBA" id="ARBA00022741"/>
    </source>
</evidence>
<dbReference type="GO" id="GO:0003677">
    <property type="term" value="F:DNA binding"/>
    <property type="evidence" value="ECO:0007669"/>
    <property type="project" value="InterPro"/>
</dbReference>
<evidence type="ECO:0000313" key="7">
    <source>
        <dbReference type="EMBL" id="KGE88810.1"/>
    </source>
</evidence>
<proteinExistence type="predicted"/>
<dbReference type="RefSeq" id="WP_044217691.1">
    <property type="nucleotide sequence ID" value="NZ_JBKAGJ010000001.1"/>
</dbReference>
<keyword evidence="3" id="KW-0347">Helicase</keyword>
<dbReference type="Pfam" id="PF00271">
    <property type="entry name" value="Helicase_C"/>
    <property type="match status" value="1"/>
</dbReference>
<evidence type="ECO:0008006" key="9">
    <source>
        <dbReference type="Google" id="ProtNLM"/>
    </source>
</evidence>
<dbReference type="Proteomes" id="UP000029736">
    <property type="component" value="Unassembled WGS sequence"/>
</dbReference>
<dbReference type="InterPro" id="IPR014001">
    <property type="entry name" value="Helicase_ATP-bd"/>
</dbReference>
<dbReference type="AlphaFoldDB" id="A0A098S9N2"/>
<gene>
    <name evidence="7" type="ORF">IX84_06665</name>
</gene>
<dbReference type="PANTHER" id="PTHR11274:SF0">
    <property type="entry name" value="GENERAL TRANSCRIPTION AND DNA REPAIR FACTOR IIH HELICASE SUBUNIT XPB"/>
    <property type="match status" value="1"/>
</dbReference>
<dbReference type="PROSITE" id="PS51192">
    <property type="entry name" value="HELICASE_ATP_BIND_1"/>
    <property type="match status" value="1"/>
</dbReference>
<dbReference type="STRING" id="1524460.IX84_06665"/>
<dbReference type="InterPro" id="IPR050615">
    <property type="entry name" value="ATP-dep_DNA_Helicase"/>
</dbReference>
<keyword evidence="8" id="KW-1185">Reference proteome</keyword>
<comment type="caution">
    <text evidence="7">The sequence shown here is derived from an EMBL/GenBank/DDBJ whole genome shotgun (WGS) entry which is preliminary data.</text>
</comment>
<evidence type="ECO:0000256" key="2">
    <source>
        <dbReference type="ARBA" id="ARBA00022801"/>
    </source>
</evidence>
<dbReference type="SUPFAM" id="SSF52540">
    <property type="entry name" value="P-loop containing nucleoside triphosphate hydrolases"/>
    <property type="match status" value="1"/>
</dbReference>
<dbReference type="GO" id="GO:0016787">
    <property type="term" value="F:hydrolase activity"/>
    <property type="evidence" value="ECO:0007669"/>
    <property type="project" value="UniProtKB-KW"/>
</dbReference>